<dbReference type="AlphaFoldDB" id="A0A1E3ISH9"/>
<proteinExistence type="predicted"/>
<dbReference type="Proteomes" id="UP000094819">
    <property type="component" value="Unassembled WGS sequence"/>
</dbReference>
<dbReference type="EMBL" id="AWGH01000019">
    <property type="protein sequence ID" value="ODN91488.1"/>
    <property type="molecule type" value="Genomic_DNA"/>
</dbReference>
<evidence type="ECO:0000313" key="2">
    <source>
        <dbReference type="EMBL" id="ODN91488.1"/>
    </source>
</evidence>
<dbReference type="RefSeq" id="XP_019030114.1">
    <property type="nucleotide sequence ID" value="XM_019178075.1"/>
</dbReference>
<organism evidence="2 3">
    <name type="scientific">Cryptococcus wingfieldii CBS 7118</name>
    <dbReference type="NCBI Taxonomy" id="1295528"/>
    <lineage>
        <taxon>Eukaryota</taxon>
        <taxon>Fungi</taxon>
        <taxon>Dikarya</taxon>
        <taxon>Basidiomycota</taxon>
        <taxon>Agaricomycotina</taxon>
        <taxon>Tremellomycetes</taxon>
        <taxon>Tremellales</taxon>
        <taxon>Cryptococcaceae</taxon>
        <taxon>Cryptococcus</taxon>
    </lineage>
</organism>
<feature type="compositionally biased region" description="Basic and acidic residues" evidence="1">
    <location>
        <begin position="19"/>
        <end position="44"/>
    </location>
</feature>
<comment type="caution">
    <text evidence="2">The sequence shown here is derived from an EMBL/GenBank/DDBJ whole genome shotgun (WGS) entry which is preliminary data.</text>
</comment>
<accession>A0A1E3ISH9</accession>
<evidence type="ECO:0000313" key="3">
    <source>
        <dbReference type="Proteomes" id="UP000094819"/>
    </source>
</evidence>
<evidence type="ECO:0000256" key="1">
    <source>
        <dbReference type="SAM" id="MobiDB-lite"/>
    </source>
</evidence>
<reference evidence="2 3" key="1">
    <citation type="submission" date="2016-06" db="EMBL/GenBank/DDBJ databases">
        <title>Evolution of pathogenesis and genome organization in the Tremellales.</title>
        <authorList>
            <person name="Cuomo C."/>
            <person name="Litvintseva A."/>
            <person name="Heitman J."/>
            <person name="Chen Y."/>
            <person name="Sun S."/>
            <person name="Springer D."/>
            <person name="Dromer F."/>
            <person name="Young S."/>
            <person name="Zeng Q."/>
            <person name="Chapman S."/>
            <person name="Gujja S."/>
            <person name="Saif S."/>
            <person name="Birren B."/>
        </authorList>
    </citation>
    <scope>NUCLEOTIDE SEQUENCE [LARGE SCALE GENOMIC DNA]</scope>
    <source>
        <strain evidence="2 3">CBS 7118</strain>
    </source>
</reference>
<gene>
    <name evidence="2" type="ORF">L198_06008</name>
</gene>
<feature type="compositionally biased region" description="Polar residues" evidence="1">
    <location>
        <begin position="52"/>
        <end position="63"/>
    </location>
</feature>
<feature type="region of interest" description="Disordered" evidence="1">
    <location>
        <begin position="1"/>
        <end position="79"/>
    </location>
</feature>
<name>A0A1E3ISH9_9TREE</name>
<protein>
    <submittedName>
        <fullName evidence="2">Uncharacterized protein</fullName>
    </submittedName>
</protein>
<dbReference type="GeneID" id="30195220"/>
<sequence length="115" mass="12170">MSQPGLPKDEPDTSALPIGDEKDDAKKEDERGKGQGDAKNGKEGPEDDLTGSVASHDSSINSTPRPPIRQDTPWPQTAPDPIVLLAMMANMQPQVVDLLANQKNTPAPAPEPAPV</sequence>
<keyword evidence="3" id="KW-1185">Reference proteome</keyword>